<protein>
    <submittedName>
        <fullName evidence="1">Orf25</fullName>
    </submittedName>
</protein>
<proteinExistence type="predicted"/>
<organism evidence="1">
    <name type="scientific">Serratia marcescens</name>
    <dbReference type="NCBI Taxonomy" id="615"/>
    <lineage>
        <taxon>Bacteria</taxon>
        <taxon>Pseudomonadati</taxon>
        <taxon>Pseudomonadota</taxon>
        <taxon>Gammaproteobacteria</taxon>
        <taxon>Enterobacterales</taxon>
        <taxon>Yersiniaceae</taxon>
        <taxon>Serratia</taxon>
    </lineage>
</organism>
<dbReference type="AlphaFoldDB" id="A0A7S7BTN6"/>
<dbReference type="EMBL" id="MW024816">
    <property type="protein sequence ID" value="QOW96419.1"/>
    <property type="molecule type" value="Genomic_DNA"/>
</dbReference>
<reference evidence="1" key="1">
    <citation type="submission" date="2020-09" db="EMBL/GenBank/DDBJ databases">
        <authorList>
            <person name="Eze J.U."/>
            <person name="Rahube T.O."/>
        </authorList>
    </citation>
    <scope>NUCLEOTIDE SEQUENCE</scope>
    <source>
        <strain evidence="1">DM6</strain>
    </source>
</reference>
<accession>A0A7S7BTN6</accession>
<evidence type="ECO:0000313" key="1">
    <source>
        <dbReference type="EMBL" id="QOW96419.1"/>
    </source>
</evidence>
<name>A0A7S7BTN6_SERMA</name>
<sequence>MRYFSLAVYRQKNGGVLAFIMMQGESSGTFDAALNPIGWRNATLLVNKGRSRRKEAFW</sequence>